<dbReference type="RefSeq" id="WP_009058432.1">
    <property type="nucleotide sequence ID" value="NZ_JAHXRZ010000015.1"/>
</dbReference>
<proteinExistence type="inferred from homology"/>
<keyword evidence="3 10" id="KW-0328">Glycosyltransferase</keyword>
<dbReference type="GO" id="GO:0016757">
    <property type="term" value="F:glycosyltransferase activity"/>
    <property type="evidence" value="ECO:0007669"/>
    <property type="project" value="UniProtKB-KW"/>
</dbReference>
<keyword evidence="4 10" id="KW-0808">Transferase</keyword>
<feature type="binding site" evidence="10">
    <location>
        <position position="297"/>
    </location>
    <ligand>
        <name>UDP-N-acetyl-alpha-D-glucosamine</name>
        <dbReference type="ChEBI" id="CHEBI:57705"/>
    </ligand>
</feature>
<gene>
    <name evidence="10 13" type="primary">murG</name>
    <name evidence="13" type="ORF">MFUM_1692</name>
</gene>
<evidence type="ECO:0000313" key="13">
    <source>
        <dbReference type="EMBL" id="CAI9086022.1"/>
    </source>
</evidence>
<comment type="function">
    <text evidence="10">Cell wall formation. Catalyzes the transfer of a GlcNAc subunit on undecaprenyl-pyrophosphoryl-MurNAc-pentapeptide (lipid intermediate I) to form undecaprenyl-pyrophosphoryl-MurNAc-(pentapeptide)GlcNAc (lipid intermediate II).</text>
</comment>
<reference evidence="13" key="1">
    <citation type="submission" date="2023-03" db="EMBL/GenBank/DDBJ databases">
        <authorList>
            <person name="Cremers G."/>
            <person name="Picone N."/>
        </authorList>
    </citation>
    <scope>NUCLEOTIDE SEQUENCE</scope>
    <source>
        <strain evidence="13">Sample_alias</strain>
    </source>
</reference>
<keyword evidence="14" id="KW-1185">Reference proteome</keyword>
<feature type="binding site" evidence="10">
    <location>
        <position position="126"/>
    </location>
    <ligand>
        <name>UDP-N-acetyl-alpha-D-glucosamine</name>
        <dbReference type="ChEBI" id="CHEBI:57705"/>
    </ligand>
</feature>
<feature type="domain" description="Glycosyl transferase family 28 C-terminal" evidence="12">
    <location>
        <begin position="190"/>
        <end position="355"/>
    </location>
</feature>
<evidence type="ECO:0000259" key="11">
    <source>
        <dbReference type="Pfam" id="PF03033"/>
    </source>
</evidence>
<accession>A0ABM9IE97</accession>
<dbReference type="NCBIfam" id="TIGR01133">
    <property type="entry name" value="murG"/>
    <property type="match status" value="1"/>
</dbReference>
<dbReference type="Pfam" id="PF04101">
    <property type="entry name" value="Glyco_tran_28_C"/>
    <property type="match status" value="1"/>
</dbReference>
<evidence type="ECO:0000256" key="6">
    <source>
        <dbReference type="ARBA" id="ARBA00022984"/>
    </source>
</evidence>
<evidence type="ECO:0000259" key="12">
    <source>
        <dbReference type="Pfam" id="PF04101"/>
    </source>
</evidence>
<evidence type="ECO:0000256" key="10">
    <source>
        <dbReference type="HAMAP-Rule" id="MF_00033"/>
    </source>
</evidence>
<evidence type="ECO:0000256" key="3">
    <source>
        <dbReference type="ARBA" id="ARBA00022676"/>
    </source>
</evidence>
<evidence type="ECO:0000256" key="7">
    <source>
        <dbReference type="ARBA" id="ARBA00023136"/>
    </source>
</evidence>
<evidence type="ECO:0000313" key="14">
    <source>
        <dbReference type="Proteomes" id="UP001161497"/>
    </source>
</evidence>
<comment type="subcellular location">
    <subcellularLocation>
        <location evidence="10">Cell membrane</location>
        <topology evidence="10">Peripheral membrane protein</topology>
        <orientation evidence="10">Cytoplasmic side</orientation>
    </subcellularLocation>
</comment>
<name>A0ABM9IE97_9BACT</name>
<comment type="caution">
    <text evidence="10">Lacks conserved residue(s) required for the propagation of feature annotation.</text>
</comment>
<dbReference type="PANTHER" id="PTHR21015">
    <property type="entry name" value="UDP-N-ACETYLGLUCOSAMINE--N-ACETYLMURAMYL-(PENTAPEPTIDE) PYROPHOSPHORYL-UNDECAPRENOL N-ACETYLGLUCOSAMINE TRANSFERASE 1"/>
    <property type="match status" value="1"/>
</dbReference>
<feature type="binding site" evidence="10">
    <location>
        <position position="167"/>
    </location>
    <ligand>
        <name>UDP-N-acetyl-alpha-D-glucosamine</name>
        <dbReference type="ChEBI" id="CHEBI:57705"/>
    </ligand>
</feature>
<evidence type="ECO:0000256" key="5">
    <source>
        <dbReference type="ARBA" id="ARBA00022960"/>
    </source>
</evidence>
<evidence type="ECO:0000256" key="2">
    <source>
        <dbReference type="ARBA" id="ARBA00022618"/>
    </source>
</evidence>
<keyword evidence="8 10" id="KW-0131">Cell cycle</keyword>
<dbReference type="InterPro" id="IPR006009">
    <property type="entry name" value="GlcNAc_MurG"/>
</dbReference>
<dbReference type="CDD" id="cd03785">
    <property type="entry name" value="GT28_MurG"/>
    <property type="match status" value="1"/>
</dbReference>
<evidence type="ECO:0000256" key="1">
    <source>
        <dbReference type="ARBA" id="ARBA00022475"/>
    </source>
</evidence>
<dbReference type="EMBL" id="OX458932">
    <property type="protein sequence ID" value="CAI9086022.1"/>
    <property type="molecule type" value="Genomic_DNA"/>
</dbReference>
<keyword evidence="9 10" id="KW-0961">Cell wall biogenesis/degradation</keyword>
<dbReference type="HAMAP" id="MF_00033">
    <property type="entry name" value="MurG"/>
    <property type="match status" value="1"/>
</dbReference>
<protein>
    <recommendedName>
        <fullName evidence="10">UDP-N-acetylglucosamine--N-acetylmuramyl-(pentapeptide) pyrophosphoryl-undecaprenol N-acetylglucosamine transferase</fullName>
        <ecNumber evidence="10">2.4.1.227</ecNumber>
    </recommendedName>
    <alternativeName>
        <fullName evidence="10">Undecaprenyl-PP-MurNAc-pentapeptide-UDPGlcNAc GlcNAc transferase</fullName>
    </alternativeName>
</protein>
<keyword evidence="7 10" id="KW-0472">Membrane</keyword>
<feature type="domain" description="Glycosyltransferase family 28 N-terminal" evidence="11">
    <location>
        <begin position="7"/>
        <end position="143"/>
    </location>
</feature>
<comment type="pathway">
    <text evidence="10">Cell wall biogenesis; peptidoglycan biosynthesis.</text>
</comment>
<keyword evidence="6 10" id="KW-0573">Peptidoglycan synthesis</keyword>
<dbReference type="Pfam" id="PF03033">
    <property type="entry name" value="Glyco_transf_28"/>
    <property type="match status" value="1"/>
</dbReference>
<evidence type="ECO:0000256" key="4">
    <source>
        <dbReference type="ARBA" id="ARBA00022679"/>
    </source>
</evidence>
<comment type="similarity">
    <text evidence="10">Belongs to the glycosyltransferase 28 family. MurG subfamily.</text>
</comment>
<keyword evidence="5 10" id="KW-0133">Cell shape</keyword>
<dbReference type="SUPFAM" id="SSF53756">
    <property type="entry name" value="UDP-Glycosyltransferase/glycogen phosphorylase"/>
    <property type="match status" value="1"/>
</dbReference>
<dbReference type="PANTHER" id="PTHR21015:SF22">
    <property type="entry name" value="GLYCOSYLTRANSFERASE"/>
    <property type="match status" value="1"/>
</dbReference>
<dbReference type="InterPro" id="IPR004276">
    <property type="entry name" value="GlycoTrans_28_N"/>
</dbReference>
<organism evidence="13 14">
    <name type="scientific">Candidatus Methylacidiphilum fumarolicum</name>
    <dbReference type="NCBI Taxonomy" id="591154"/>
    <lineage>
        <taxon>Bacteria</taxon>
        <taxon>Pseudomonadati</taxon>
        <taxon>Verrucomicrobiota</taxon>
        <taxon>Methylacidiphilae</taxon>
        <taxon>Methylacidiphilales</taxon>
        <taxon>Methylacidiphilaceae</taxon>
        <taxon>Methylacidiphilum (ex Ratnadevi et al. 2023)</taxon>
    </lineage>
</organism>
<dbReference type="InterPro" id="IPR007235">
    <property type="entry name" value="Glyco_trans_28_C"/>
</dbReference>
<sequence length="369" mass="41073">MKPFHILIPCGGTGGHLFPGIAVAEKLIEKGHHPLLILSDKTVDREAIKNKKNIAWDSLPVAGWPGLFSSKIISFSIKLFDGYKKCRSIFLSFKPDLILAFGGFISALPLFMGAKRKLPLLVHEANAVPGLVTQLFFKRADFVLLGMEECEIPLTPDKKIFTGIPIRKELCRLPRNEACQRTGLEPSRKTLFIFGGSQGASGINRLMLQLLPLWIEQKETIQFIHLTGPNDYEDCLKAYSSYGYRVVVEPFSHRMNLYYSLADLVISRAGAMTLTEICAFGLPSILIPYPYAAHDHQTKNARVLAKEKAAFVFEESKTTPQSLKEAIDLILNSSQLAKEMGAAAHALFKADATDKIVEIIERCLLKKEN</sequence>
<evidence type="ECO:0000256" key="9">
    <source>
        <dbReference type="ARBA" id="ARBA00023316"/>
    </source>
</evidence>
<dbReference type="EC" id="2.4.1.227" evidence="10"/>
<keyword evidence="2 10" id="KW-0132">Cell division</keyword>
<keyword evidence="1 10" id="KW-1003">Cell membrane</keyword>
<comment type="catalytic activity">
    <reaction evidence="10">
        <text>di-trans,octa-cis-undecaprenyl diphospho-N-acetyl-alpha-D-muramoyl-L-alanyl-D-glutamyl-meso-2,6-diaminopimeloyl-D-alanyl-D-alanine + UDP-N-acetyl-alpha-D-glucosamine = di-trans,octa-cis-undecaprenyl diphospho-[N-acetyl-alpha-D-glucosaminyl-(1-&gt;4)]-N-acetyl-alpha-D-muramoyl-L-alanyl-D-glutamyl-meso-2,6-diaminopimeloyl-D-alanyl-D-alanine + UDP + H(+)</text>
        <dbReference type="Rhea" id="RHEA:31227"/>
        <dbReference type="ChEBI" id="CHEBI:15378"/>
        <dbReference type="ChEBI" id="CHEBI:57705"/>
        <dbReference type="ChEBI" id="CHEBI:58223"/>
        <dbReference type="ChEBI" id="CHEBI:61387"/>
        <dbReference type="ChEBI" id="CHEBI:61388"/>
        <dbReference type="EC" id="2.4.1.227"/>
    </reaction>
</comment>
<dbReference type="Gene3D" id="3.40.50.2000">
    <property type="entry name" value="Glycogen Phosphorylase B"/>
    <property type="match status" value="2"/>
</dbReference>
<feature type="binding site" evidence="10">
    <location>
        <begin position="13"/>
        <end position="15"/>
    </location>
    <ligand>
        <name>UDP-N-acetyl-alpha-D-glucosamine</name>
        <dbReference type="ChEBI" id="CHEBI:57705"/>
    </ligand>
</feature>
<dbReference type="Proteomes" id="UP001161497">
    <property type="component" value="Chromosome"/>
</dbReference>
<evidence type="ECO:0000256" key="8">
    <source>
        <dbReference type="ARBA" id="ARBA00023306"/>
    </source>
</evidence>
<feature type="binding site" evidence="10">
    <location>
        <position position="197"/>
    </location>
    <ligand>
        <name>UDP-N-acetyl-alpha-D-glucosamine</name>
        <dbReference type="ChEBI" id="CHEBI:57705"/>
    </ligand>
</feature>